<dbReference type="PANTHER" id="PTHR35526:SF3">
    <property type="entry name" value="ANTI-SIGMA-F FACTOR RSBW"/>
    <property type="match status" value="1"/>
</dbReference>
<accession>A0A939F497</accession>
<dbReference type="Gene3D" id="3.30.565.10">
    <property type="entry name" value="Histidine kinase-like ATPase, C-terminal domain"/>
    <property type="match status" value="1"/>
</dbReference>
<keyword evidence="3" id="KW-0067">ATP-binding</keyword>
<dbReference type="Proteomes" id="UP000664167">
    <property type="component" value="Unassembled WGS sequence"/>
</dbReference>
<dbReference type="InterPro" id="IPR050267">
    <property type="entry name" value="Anti-sigma-factor_SerPK"/>
</dbReference>
<keyword evidence="1" id="KW-0418">Kinase</keyword>
<dbReference type="GO" id="GO:0005524">
    <property type="term" value="F:ATP binding"/>
    <property type="evidence" value="ECO:0007669"/>
    <property type="project" value="UniProtKB-KW"/>
</dbReference>
<dbReference type="InterPro" id="IPR036890">
    <property type="entry name" value="HATPase_C_sf"/>
</dbReference>
<comment type="caution">
    <text evidence="3">The sequence shown here is derived from an EMBL/GenBank/DDBJ whole genome shotgun (WGS) entry which is preliminary data.</text>
</comment>
<dbReference type="GO" id="GO:0004674">
    <property type="term" value="F:protein serine/threonine kinase activity"/>
    <property type="evidence" value="ECO:0007669"/>
    <property type="project" value="UniProtKB-KW"/>
</dbReference>
<dbReference type="EMBL" id="JAFLRJ010000063">
    <property type="protein sequence ID" value="MBO0511633.1"/>
    <property type="molecule type" value="Genomic_DNA"/>
</dbReference>
<organism evidence="3 4">
    <name type="scientific">Streptomyces beijiangensis</name>
    <dbReference type="NCBI Taxonomy" id="163361"/>
    <lineage>
        <taxon>Bacteria</taxon>
        <taxon>Bacillati</taxon>
        <taxon>Actinomycetota</taxon>
        <taxon>Actinomycetes</taxon>
        <taxon>Kitasatosporales</taxon>
        <taxon>Streptomycetaceae</taxon>
        <taxon>Streptomyces</taxon>
    </lineage>
</organism>
<dbReference type="Pfam" id="PF13581">
    <property type="entry name" value="HATPase_c_2"/>
    <property type="match status" value="1"/>
</dbReference>
<keyword evidence="1" id="KW-0808">Transferase</keyword>
<evidence type="ECO:0000259" key="2">
    <source>
        <dbReference type="Pfam" id="PF13581"/>
    </source>
</evidence>
<evidence type="ECO:0000256" key="1">
    <source>
        <dbReference type="ARBA" id="ARBA00022527"/>
    </source>
</evidence>
<gene>
    <name evidence="3" type="ORF">J0695_07375</name>
</gene>
<name>A0A939F497_9ACTN</name>
<dbReference type="InterPro" id="IPR003594">
    <property type="entry name" value="HATPase_dom"/>
</dbReference>
<reference evidence="3" key="1">
    <citation type="submission" date="2021-03" db="EMBL/GenBank/DDBJ databases">
        <title>Streptomyces poriferae sp. nov., a novel marine sponge-derived Actinobacteria species with anti-MRSA activity.</title>
        <authorList>
            <person name="Sandoval-Powers M."/>
            <person name="Kralova S."/>
            <person name="Nguyen G.-S."/>
            <person name="Fawwal D."/>
            <person name="Degnes K."/>
            <person name="Klinkenberg G."/>
            <person name="Sletta H."/>
            <person name="Wentzel A."/>
            <person name="Liles M.R."/>
        </authorList>
    </citation>
    <scope>NUCLEOTIDE SEQUENCE</scope>
    <source>
        <strain evidence="3">DSM 41794</strain>
    </source>
</reference>
<dbReference type="RefSeq" id="WP_206961042.1">
    <property type="nucleotide sequence ID" value="NZ_BAAAJJ010000002.1"/>
</dbReference>
<sequence length="148" mass="15979">MVHEQNPSAAGEVGAVVLRWVSAPHCVGWACCELRKALAGWGLSAVEDPATLALSELLTNAVRHARVVPVREIETRILRMERGVRIEVHDSAYQRPKLRPVGAESSGGRGMELVAAVADRWDVAERVGPGKVVWAECLVPAEGGVRDE</sequence>
<dbReference type="SUPFAM" id="SSF55874">
    <property type="entry name" value="ATPase domain of HSP90 chaperone/DNA topoisomerase II/histidine kinase"/>
    <property type="match status" value="1"/>
</dbReference>
<keyword evidence="3" id="KW-0547">Nucleotide-binding</keyword>
<evidence type="ECO:0000313" key="3">
    <source>
        <dbReference type="EMBL" id="MBO0511633.1"/>
    </source>
</evidence>
<keyword evidence="1" id="KW-0723">Serine/threonine-protein kinase</keyword>
<evidence type="ECO:0000313" key="4">
    <source>
        <dbReference type="Proteomes" id="UP000664167"/>
    </source>
</evidence>
<dbReference type="PANTHER" id="PTHR35526">
    <property type="entry name" value="ANTI-SIGMA-F FACTOR RSBW-RELATED"/>
    <property type="match status" value="1"/>
</dbReference>
<dbReference type="AlphaFoldDB" id="A0A939F497"/>
<feature type="domain" description="Histidine kinase/HSP90-like ATPase" evidence="2">
    <location>
        <begin position="35"/>
        <end position="135"/>
    </location>
</feature>
<protein>
    <submittedName>
        <fullName evidence="3">ATP-binding protein</fullName>
    </submittedName>
</protein>
<keyword evidence="4" id="KW-1185">Reference proteome</keyword>
<dbReference type="CDD" id="cd16936">
    <property type="entry name" value="HATPase_RsbW-like"/>
    <property type="match status" value="1"/>
</dbReference>
<proteinExistence type="predicted"/>